<dbReference type="RefSeq" id="WP_241297530.1">
    <property type="nucleotide sequence ID" value="NZ_JAKZGR010000023.1"/>
</dbReference>
<gene>
    <name evidence="2" type="ORF">ACFOUP_11140</name>
</gene>
<comment type="caution">
    <text evidence="2">The sequence shown here is derived from an EMBL/GenBank/DDBJ whole genome shotgun (WGS) entry which is preliminary data.</text>
</comment>
<reference evidence="3" key="1">
    <citation type="journal article" date="2019" name="Int. J. Syst. Evol. Microbiol.">
        <title>The Global Catalogue of Microorganisms (GCM) 10K type strain sequencing project: providing services to taxonomists for standard genome sequencing and annotation.</title>
        <authorList>
            <consortium name="The Broad Institute Genomics Platform"/>
            <consortium name="The Broad Institute Genome Sequencing Center for Infectious Disease"/>
            <person name="Wu L."/>
            <person name="Ma J."/>
        </authorList>
    </citation>
    <scope>NUCLEOTIDE SEQUENCE [LARGE SCALE GENOMIC DNA]</scope>
    <source>
        <strain evidence="3">CECT 8551</strain>
    </source>
</reference>
<keyword evidence="3" id="KW-1185">Reference proteome</keyword>
<dbReference type="Proteomes" id="UP001595766">
    <property type="component" value="Unassembled WGS sequence"/>
</dbReference>
<evidence type="ECO:0000256" key="1">
    <source>
        <dbReference type="SAM" id="MobiDB-lite"/>
    </source>
</evidence>
<feature type="region of interest" description="Disordered" evidence="1">
    <location>
        <begin position="262"/>
        <end position="289"/>
    </location>
</feature>
<name>A0ABV8ENX4_9BACT</name>
<evidence type="ECO:0000313" key="2">
    <source>
        <dbReference type="EMBL" id="MFC3976930.1"/>
    </source>
</evidence>
<sequence>MRKFNLIASILIFFGTYSELMSQTGVSTTSPHPSAIMHMNVNSLPVGQKRGFLFPRVSLSSITQGSPIASPVTGLWVYNTQNTTGVNGVTANRLYVWNGSSWEKYVTLQELIAYLSPLDYYLSATSTFLLSSTNLSNFNSMSSVVPIPWATGDVLITNPGYVERLNDTEFEIKTTGYYDFTGFINHNPKISSTSSKTGVRLNLQRSTNSGSTWTNIASTMYTMERRATNTPHSITIPFDLTLLQAGDRIRMSFTKAVSGDTNHGSNAGIEPTTANNTPTRSLRITYLTD</sequence>
<protein>
    <submittedName>
        <fullName evidence="2">Uncharacterized protein</fullName>
    </submittedName>
</protein>
<evidence type="ECO:0000313" key="3">
    <source>
        <dbReference type="Proteomes" id="UP001595766"/>
    </source>
</evidence>
<organism evidence="2 3">
    <name type="scientific">Belliella kenyensis</name>
    <dbReference type="NCBI Taxonomy" id="1472724"/>
    <lineage>
        <taxon>Bacteria</taxon>
        <taxon>Pseudomonadati</taxon>
        <taxon>Bacteroidota</taxon>
        <taxon>Cytophagia</taxon>
        <taxon>Cytophagales</taxon>
        <taxon>Cyclobacteriaceae</taxon>
        <taxon>Belliella</taxon>
    </lineage>
</organism>
<dbReference type="EMBL" id="JBHSAV010000052">
    <property type="protein sequence ID" value="MFC3976930.1"/>
    <property type="molecule type" value="Genomic_DNA"/>
</dbReference>
<feature type="compositionally biased region" description="Polar residues" evidence="1">
    <location>
        <begin position="272"/>
        <end position="289"/>
    </location>
</feature>
<accession>A0ABV8ENX4</accession>
<proteinExistence type="predicted"/>